<feature type="transmembrane region" description="Helical" evidence="1">
    <location>
        <begin position="255"/>
        <end position="272"/>
    </location>
</feature>
<dbReference type="PANTHER" id="PTHR34502">
    <property type="entry name" value="DUF6594 DOMAIN-CONTAINING PROTEIN-RELATED"/>
    <property type="match status" value="1"/>
</dbReference>
<comment type="caution">
    <text evidence="3">The sequence shown here is derived from an EMBL/GenBank/DDBJ whole genome shotgun (WGS) entry which is preliminary data.</text>
</comment>
<accession>A0A9P9IKA8</accession>
<feature type="non-terminal residue" evidence="3">
    <location>
        <position position="1"/>
    </location>
</feature>
<dbReference type="PANTHER" id="PTHR34502:SF4">
    <property type="entry name" value="DUF6594 DOMAIN-CONTAINING PROTEIN"/>
    <property type="match status" value="1"/>
</dbReference>
<proteinExistence type="predicted"/>
<feature type="transmembrane region" description="Helical" evidence="1">
    <location>
        <begin position="199"/>
        <end position="222"/>
    </location>
</feature>
<protein>
    <recommendedName>
        <fullName evidence="2">DUF6594 domain-containing protein</fullName>
    </recommendedName>
</protein>
<evidence type="ECO:0000313" key="4">
    <source>
        <dbReference type="Proteomes" id="UP000700596"/>
    </source>
</evidence>
<keyword evidence="4" id="KW-1185">Reference proteome</keyword>
<feature type="transmembrane region" description="Helical" evidence="1">
    <location>
        <begin position="229"/>
        <end position="249"/>
    </location>
</feature>
<dbReference type="OrthoDB" id="5416037at2759"/>
<dbReference type="AlphaFoldDB" id="A0A9P9IKA8"/>
<sequence length="273" mass="31149">EEILEKPWKYLGYRAYSEFLASDDTFLVFRKFGTLHARVLLVLQDEISQLEARLEDIDTQHSRKAAKDIHNGSFRREEISERTQILHEVHEKLKEYSEQPHATLRSRPKVPQADINSLHNWLANTQKAIYSAEVDYLNEQHDLFSLVPVSTTPLRRFFERSASFRLARIWRKKTPSHAHVYYPYPDTLHFTSDARVDGFVAWTITVLGMAMLIAPLWVLAITPGMMKRLGVITGFVVLFITLVTGTTSARPFESLAAAAAYSAVLVVFLQTGG</sequence>
<reference evidence="3" key="1">
    <citation type="journal article" date="2021" name="Nat. Commun.">
        <title>Genetic determinants of endophytism in the Arabidopsis root mycobiome.</title>
        <authorList>
            <person name="Mesny F."/>
            <person name="Miyauchi S."/>
            <person name="Thiergart T."/>
            <person name="Pickel B."/>
            <person name="Atanasova L."/>
            <person name="Karlsson M."/>
            <person name="Huettel B."/>
            <person name="Barry K.W."/>
            <person name="Haridas S."/>
            <person name="Chen C."/>
            <person name="Bauer D."/>
            <person name="Andreopoulos W."/>
            <person name="Pangilinan J."/>
            <person name="LaButti K."/>
            <person name="Riley R."/>
            <person name="Lipzen A."/>
            <person name="Clum A."/>
            <person name="Drula E."/>
            <person name="Henrissat B."/>
            <person name="Kohler A."/>
            <person name="Grigoriev I.V."/>
            <person name="Martin F.M."/>
            <person name="Hacquard S."/>
        </authorList>
    </citation>
    <scope>NUCLEOTIDE SEQUENCE</scope>
    <source>
        <strain evidence="3">MPI-CAGE-CH-0243</strain>
    </source>
</reference>
<dbReference type="Proteomes" id="UP000700596">
    <property type="component" value="Unassembled WGS sequence"/>
</dbReference>
<feature type="domain" description="DUF6594" evidence="2">
    <location>
        <begin position="13"/>
        <end position="266"/>
    </location>
</feature>
<keyword evidence="1" id="KW-0812">Transmembrane</keyword>
<gene>
    <name evidence="3" type="ORF">B0J11DRAFT_409503</name>
</gene>
<dbReference type="InterPro" id="IPR046529">
    <property type="entry name" value="DUF6594"/>
</dbReference>
<keyword evidence="1" id="KW-1133">Transmembrane helix</keyword>
<dbReference type="EMBL" id="JAGMWT010000009">
    <property type="protein sequence ID" value="KAH7122524.1"/>
    <property type="molecule type" value="Genomic_DNA"/>
</dbReference>
<name>A0A9P9IKA8_9PLEO</name>
<organism evidence="3 4">
    <name type="scientific">Dendryphion nanum</name>
    <dbReference type="NCBI Taxonomy" id="256645"/>
    <lineage>
        <taxon>Eukaryota</taxon>
        <taxon>Fungi</taxon>
        <taxon>Dikarya</taxon>
        <taxon>Ascomycota</taxon>
        <taxon>Pezizomycotina</taxon>
        <taxon>Dothideomycetes</taxon>
        <taxon>Pleosporomycetidae</taxon>
        <taxon>Pleosporales</taxon>
        <taxon>Torulaceae</taxon>
        <taxon>Dendryphion</taxon>
    </lineage>
</organism>
<evidence type="ECO:0000259" key="2">
    <source>
        <dbReference type="Pfam" id="PF20237"/>
    </source>
</evidence>
<feature type="non-terminal residue" evidence="3">
    <location>
        <position position="273"/>
    </location>
</feature>
<keyword evidence="1" id="KW-0472">Membrane</keyword>
<evidence type="ECO:0000313" key="3">
    <source>
        <dbReference type="EMBL" id="KAH7122524.1"/>
    </source>
</evidence>
<evidence type="ECO:0000256" key="1">
    <source>
        <dbReference type="SAM" id="Phobius"/>
    </source>
</evidence>
<dbReference type="Pfam" id="PF20237">
    <property type="entry name" value="DUF6594"/>
    <property type="match status" value="1"/>
</dbReference>